<dbReference type="Gene3D" id="2.60.40.10">
    <property type="entry name" value="Immunoglobulins"/>
    <property type="match status" value="1"/>
</dbReference>
<dbReference type="Proteomes" id="UP000479938">
    <property type="component" value="Unassembled WGS sequence"/>
</dbReference>
<dbReference type="RefSeq" id="WP_173970250.1">
    <property type="nucleotide sequence ID" value="NZ_CADCSU010000068.1"/>
</dbReference>
<feature type="domain" description="Fibronectin type-III" evidence="4">
    <location>
        <begin position="1685"/>
        <end position="1767"/>
    </location>
</feature>
<dbReference type="Pfam" id="PF03534">
    <property type="entry name" value="SpvB"/>
    <property type="match status" value="1"/>
</dbReference>
<dbReference type="CDD" id="cd00063">
    <property type="entry name" value="FN3"/>
    <property type="match status" value="1"/>
</dbReference>
<keyword evidence="2" id="KW-0964">Secreted</keyword>
<dbReference type="GO" id="GO:0005576">
    <property type="term" value="C:extracellular region"/>
    <property type="evidence" value="ECO:0007669"/>
    <property type="project" value="UniProtKB-SubCell"/>
</dbReference>
<dbReference type="Pfam" id="PF19404">
    <property type="entry name" value="DUF5977"/>
    <property type="match status" value="9"/>
</dbReference>
<evidence type="ECO:0000256" key="1">
    <source>
        <dbReference type="ARBA" id="ARBA00004613"/>
    </source>
</evidence>
<dbReference type="GO" id="GO:0005737">
    <property type="term" value="C:cytoplasm"/>
    <property type="evidence" value="ECO:0007669"/>
    <property type="project" value="InterPro"/>
</dbReference>
<accession>A0A6J4GDN7</accession>
<dbReference type="InterPro" id="IPR003284">
    <property type="entry name" value="Sal_SpvB"/>
</dbReference>
<evidence type="ECO:0000259" key="4">
    <source>
        <dbReference type="PROSITE" id="PS50853"/>
    </source>
</evidence>
<dbReference type="PROSITE" id="PS50853">
    <property type="entry name" value="FN3"/>
    <property type="match status" value="1"/>
</dbReference>
<reference evidence="5 6" key="1">
    <citation type="submission" date="2020-02" db="EMBL/GenBank/DDBJ databases">
        <authorList>
            <person name="Criscuolo A."/>
        </authorList>
    </citation>
    <scope>NUCLEOTIDE SEQUENCE [LARGE SCALE GENOMIC DNA]</scope>
    <source>
        <strain evidence="5">CIP105534</strain>
    </source>
</reference>
<name>A0A6J4GDN7_9FLAO</name>
<evidence type="ECO:0000313" key="5">
    <source>
        <dbReference type="EMBL" id="CAA9197337.1"/>
    </source>
</evidence>
<gene>
    <name evidence="5" type="ORF">FLA105534_01582</name>
</gene>
<dbReference type="Pfam" id="PF00041">
    <property type="entry name" value="fn3"/>
    <property type="match status" value="1"/>
</dbReference>
<keyword evidence="6" id="KW-1185">Reference proteome</keyword>
<evidence type="ECO:0000313" key="6">
    <source>
        <dbReference type="Proteomes" id="UP000479938"/>
    </source>
</evidence>
<dbReference type="InterPro" id="IPR013783">
    <property type="entry name" value="Ig-like_fold"/>
</dbReference>
<proteinExistence type="predicted"/>
<dbReference type="EMBL" id="CADCSU010000068">
    <property type="protein sequence ID" value="CAA9197337.1"/>
    <property type="molecule type" value="Genomic_DNA"/>
</dbReference>
<protein>
    <recommendedName>
        <fullName evidence="4">Fibronectin type-III domain-containing protein</fullName>
    </recommendedName>
</protein>
<dbReference type="InterPro" id="IPR003961">
    <property type="entry name" value="FN3_dom"/>
</dbReference>
<organism evidence="5 6">
    <name type="scientific">Flavobacterium bizetiae</name>
    <dbReference type="NCBI Taxonomy" id="2704140"/>
    <lineage>
        <taxon>Bacteria</taxon>
        <taxon>Pseudomonadati</taxon>
        <taxon>Bacteroidota</taxon>
        <taxon>Flavobacteriia</taxon>
        <taxon>Flavobacteriales</taxon>
        <taxon>Flavobacteriaceae</taxon>
        <taxon>Flavobacterium</taxon>
    </lineage>
</organism>
<keyword evidence="3" id="KW-0843">Virulence</keyword>
<evidence type="ECO:0000256" key="3">
    <source>
        <dbReference type="ARBA" id="ARBA00023026"/>
    </source>
</evidence>
<dbReference type="InterPro" id="IPR036116">
    <property type="entry name" value="FN3_sf"/>
</dbReference>
<dbReference type="InterPro" id="IPR046020">
    <property type="entry name" value="DUF5977"/>
</dbReference>
<sequence>MIENKSMHHIRIIFFLVFLLFSFEVYSQSENSFNPKIIPPSPTAYELGRYGQTDVGTFTGTPNISVPLYTYKTRNLSIPISLGYNSNGIQVDQMETNVGLGWNLNAGGIINRVVRGKPDEERSTPINEDDCLSGSFVSYMVANQFNDTQPDLYSYNFNGHSGQFVFDKNNKVVLVPQNNLKIERVEIDLKKGFRITTDDGVEYYFFDKEYSIWENTDAPSSVLTGWYLSKVIHPSGDVINFTYKDTNYSFTSNISFSLPVKISEQTKCPSGPNVNLWEQKSVNILSVMGKMIESISSNDSIFGTLTFQHIAHPNMIGNFLIKGYQVTDSKQNNIENTIFNYLFPNNKRIFLSECIFKDTSKKYSFEYEDPERLPERLSGSKDLWGFYNGKGGIYPDPDIHSDLYSLNSVMINAVKKMSIGDKRAYSDFAKKGILKKIVYPTKGSNEFTYESNTVIGTITSPLEIAGKTIRLLNPGYGSEVLHDSFEFENKKEYTAEIEATIISDGYNSGNDIFPVGEEYIEVTIENLTNPEIIPPFYVSEFNKPKIKSYKFLADTKYKISVVYNPAIKTTARVIFSYCTGGGIESIGNIAVGGLRIEEIKTFDADFNKADIKYYYYGPRETPNISSGVEGVEMNLFMNTSINTVCSADGPSPFYNVGITHVTTLHPNSIYQLYRSNGNNSTTYRNVTVSHGANYENGGEEFFYHASSDTKPSSCINNTINSAPWTNSSWDNGLLYKKIIFKKIISTNKLIDLNIVENTYKLKEEYNKEVVGLAYDFKFNPVIFYDPPSLKAIEHLNIAKYTTNSYWSYLESEKNTQNDVEGLNPVTTTTTYKYNNPLHKKLSSQITTTSTGEEIETKYFYPQDPEMASEPLRNELIAKNMIGAVLDTQTLRGGTKVSEQKTIYEQSGVTNNLLLPRYIGVNKGASSVDLSQDKKITYDQYDEKGNILQYTLESGIPVSIIWGYNKTQPIAKIENLAYNLIPSGTITALQTRSNEDIDNCMSKSCSEQKLRDDLNAFRNSLPDAFISTYTYNPLVGVTSVTDPKGIGSYYEYNTFGRLKFVKDKDLNVLQKYCYNYKGQQIDCNDNSSTTVILYKSSARSGSFTRNNCSSGGSGSTVVYSQAEGVSSSTISQADADSKGLDKFNTDGQNFANANGECIFRSAPLIGSFQKNNCTVGGVGSYVNYSLASGAVTLTTSQADVDAQAWTKFQSEGLANANAYGDCTFQSAAIASQAFQKNNCTVGGVGSYVNYSLPAGAITLKTSQADVDAQAWTKFQTEGLANANAYGDCTFASARLSDTFQKNNCTVGGVGSYVLYTLAAGTITLKTSQADVDAQAWTRFQNEGIAYANVYGDCTFQSAAIANQAFQKNNCTIGGLGSYVNYSLPVGAVTLKTSQADVDAQAWNKFQNEGLANANAYGDCTFQSAALSGTFRKNNCTVGGEGSYVNYSLPIGSVTLKTSQADVDAQAWNKFQNEGLANANVYGDCTFQSAPLSNSFQKNNCTAGGVGSFVGYSLPTGAVTLKTSQADVDAQAWTRFQNEGIANANAYGDCTFQSAPLSDAFQKNNCAAGGVGSFVGYSLPTGAVTLKTSQADVDAQAWTKFQNEGLANANANGYCTFYSIARSGSFTKNNCPVGTYGSTVPFSQAAGAVTSTISQADADSKGNSKFNIEGWDNAIATGICIMPLPASPTGLTLIKATATSLDLSWNAVVGAASYKIYKNGVYTGVTSSTNTSSLYELTPLTTYNIQVLAVNATGSSDLSAVVPMTTTSIAIINACTLNFSGVSGSSAMYKNGSRYLSADSPGSYNGTLGTGDSFYVEVNASKTYYKSITITSSVRGTLYLYGPNKIGNAITSATFTKVGSEVITIDCIATDMLD</sequence>
<evidence type="ECO:0000256" key="2">
    <source>
        <dbReference type="ARBA" id="ARBA00022525"/>
    </source>
</evidence>
<dbReference type="SMART" id="SM00060">
    <property type="entry name" value="FN3"/>
    <property type="match status" value="1"/>
</dbReference>
<comment type="subcellular location">
    <subcellularLocation>
        <location evidence="1">Secreted</location>
    </subcellularLocation>
</comment>
<dbReference type="SUPFAM" id="SSF49265">
    <property type="entry name" value="Fibronectin type III"/>
    <property type="match status" value="1"/>
</dbReference>